<name>A0A955J1N9_UNCKA</name>
<evidence type="ECO:0000313" key="5">
    <source>
        <dbReference type="Proteomes" id="UP000740557"/>
    </source>
</evidence>
<dbReference type="Proteomes" id="UP000740557">
    <property type="component" value="Unassembled WGS sequence"/>
</dbReference>
<dbReference type="AlphaFoldDB" id="A0A955J1N9"/>
<comment type="caution">
    <text evidence="4">The sequence shown here is derived from an EMBL/GenBank/DDBJ whole genome shotgun (WGS) entry which is preliminary data.</text>
</comment>
<gene>
    <name evidence="4" type="primary">frr</name>
    <name evidence="4" type="ORF">KC980_00240</name>
</gene>
<evidence type="ECO:0000256" key="2">
    <source>
        <dbReference type="ARBA" id="ARBA00022917"/>
    </source>
</evidence>
<dbReference type="SUPFAM" id="SSF55194">
    <property type="entry name" value="Ribosome recycling factor, RRF"/>
    <property type="match status" value="1"/>
</dbReference>
<dbReference type="Gene3D" id="1.10.132.20">
    <property type="entry name" value="Ribosome-recycling factor"/>
    <property type="match status" value="1"/>
</dbReference>
<dbReference type="InterPro" id="IPR023584">
    <property type="entry name" value="Ribosome_recyc_fac_dom"/>
</dbReference>
<dbReference type="Pfam" id="PF01765">
    <property type="entry name" value="RRF"/>
    <property type="match status" value="1"/>
</dbReference>
<proteinExistence type="inferred from homology"/>
<feature type="domain" description="Ribosome recycling factor" evidence="3">
    <location>
        <begin position="17"/>
        <end position="180"/>
    </location>
</feature>
<dbReference type="EMBL" id="JAGQNX010000008">
    <property type="protein sequence ID" value="MCA9307921.1"/>
    <property type="molecule type" value="Genomic_DNA"/>
</dbReference>
<dbReference type="PANTHER" id="PTHR20982:SF3">
    <property type="entry name" value="MITOCHONDRIAL RIBOSOME RECYCLING FACTOR PSEUDO 1"/>
    <property type="match status" value="1"/>
</dbReference>
<protein>
    <submittedName>
        <fullName evidence="4">Ribosome recycling factor</fullName>
    </submittedName>
</protein>
<comment type="similarity">
    <text evidence="1">Belongs to the RRF family.</text>
</comment>
<dbReference type="InterPro" id="IPR036191">
    <property type="entry name" value="RRF_sf"/>
</dbReference>
<dbReference type="PANTHER" id="PTHR20982">
    <property type="entry name" value="RIBOSOME RECYCLING FACTOR"/>
    <property type="match status" value="1"/>
</dbReference>
<dbReference type="InterPro" id="IPR002661">
    <property type="entry name" value="Ribosome_recyc_fac"/>
</dbReference>
<dbReference type="GO" id="GO:0043023">
    <property type="term" value="F:ribosomal large subunit binding"/>
    <property type="evidence" value="ECO:0007669"/>
    <property type="project" value="TreeGrafter"/>
</dbReference>
<dbReference type="Gene3D" id="3.30.1360.40">
    <property type="match status" value="1"/>
</dbReference>
<dbReference type="NCBIfam" id="TIGR00496">
    <property type="entry name" value="frr"/>
    <property type="match status" value="1"/>
</dbReference>
<organism evidence="4 5">
    <name type="scientific">candidate division WWE3 bacterium</name>
    <dbReference type="NCBI Taxonomy" id="2053526"/>
    <lineage>
        <taxon>Bacteria</taxon>
        <taxon>Katanobacteria</taxon>
    </lineage>
</organism>
<reference evidence="4" key="2">
    <citation type="journal article" date="2021" name="Microbiome">
        <title>Successional dynamics and alternative stable states in a saline activated sludge microbial community over 9 years.</title>
        <authorList>
            <person name="Wang Y."/>
            <person name="Ye J."/>
            <person name="Ju F."/>
            <person name="Liu L."/>
            <person name="Boyd J.A."/>
            <person name="Deng Y."/>
            <person name="Parks D.H."/>
            <person name="Jiang X."/>
            <person name="Yin X."/>
            <person name="Woodcroft B.J."/>
            <person name="Tyson G.W."/>
            <person name="Hugenholtz P."/>
            <person name="Polz M.F."/>
            <person name="Zhang T."/>
        </authorList>
    </citation>
    <scope>NUCLEOTIDE SEQUENCE</scope>
    <source>
        <strain evidence="4">HKST-UBA79</strain>
    </source>
</reference>
<evidence type="ECO:0000313" key="4">
    <source>
        <dbReference type="EMBL" id="MCA9307921.1"/>
    </source>
</evidence>
<accession>A0A955J1N9</accession>
<dbReference type="FunFam" id="3.30.1360.40:FF:000001">
    <property type="entry name" value="Ribosome-recycling factor"/>
    <property type="match status" value="1"/>
</dbReference>
<reference evidence="4" key="1">
    <citation type="submission" date="2020-04" db="EMBL/GenBank/DDBJ databases">
        <authorList>
            <person name="Zhang T."/>
        </authorList>
    </citation>
    <scope>NUCLEOTIDE SEQUENCE</scope>
    <source>
        <strain evidence="4">HKST-UBA79</strain>
    </source>
</reference>
<sequence>MNEKELKTKLDAVVSFFRNEISQIRTGRATPALFENIIVPAYGSNMTLKELATIAIPDSQTVTISPWDKSLLTPISNAIIKSELQLNPSVGEDTIRLLIPALTEERRIEFTKLVGHKENNAKQSIRNIRQDTLKLVDKAYTNKEIGEDEKFTHKDSIEVIIKDYISQIDAIADTKKTDLLNMA</sequence>
<evidence type="ECO:0000259" key="3">
    <source>
        <dbReference type="Pfam" id="PF01765"/>
    </source>
</evidence>
<keyword evidence="2" id="KW-0648">Protein biosynthesis</keyword>
<dbReference type="GO" id="GO:0006412">
    <property type="term" value="P:translation"/>
    <property type="evidence" value="ECO:0007669"/>
    <property type="project" value="UniProtKB-KW"/>
</dbReference>
<evidence type="ECO:0000256" key="1">
    <source>
        <dbReference type="ARBA" id="ARBA00005912"/>
    </source>
</evidence>